<organism evidence="1">
    <name type="scientific">Arion vulgaris</name>
    <dbReference type="NCBI Taxonomy" id="1028688"/>
    <lineage>
        <taxon>Eukaryota</taxon>
        <taxon>Metazoa</taxon>
        <taxon>Spiralia</taxon>
        <taxon>Lophotrochozoa</taxon>
        <taxon>Mollusca</taxon>
        <taxon>Gastropoda</taxon>
        <taxon>Heterobranchia</taxon>
        <taxon>Euthyneura</taxon>
        <taxon>Panpulmonata</taxon>
        <taxon>Eupulmonata</taxon>
        <taxon>Stylommatophora</taxon>
        <taxon>Helicina</taxon>
        <taxon>Arionoidea</taxon>
        <taxon>Arionidae</taxon>
        <taxon>Arion</taxon>
    </lineage>
</organism>
<feature type="non-terminal residue" evidence="1">
    <location>
        <position position="1"/>
    </location>
</feature>
<dbReference type="AlphaFoldDB" id="A0A0B7AJE0"/>
<name>A0A0B7AJE0_9EUPU</name>
<gene>
    <name evidence="1" type="primary">ORF124472</name>
</gene>
<protein>
    <submittedName>
        <fullName evidence="1">Uncharacterized protein</fullName>
    </submittedName>
</protein>
<evidence type="ECO:0000313" key="1">
    <source>
        <dbReference type="EMBL" id="CEK81129.1"/>
    </source>
</evidence>
<sequence>RWLNTLLRHPVLIVQCVIPLKVTKLAVIELRVVELAVIELRVVEISQRASSLNAKYRTLVKPLYVICM</sequence>
<dbReference type="EMBL" id="HACG01034264">
    <property type="protein sequence ID" value="CEK81129.1"/>
    <property type="molecule type" value="Transcribed_RNA"/>
</dbReference>
<reference evidence="1" key="1">
    <citation type="submission" date="2014-12" db="EMBL/GenBank/DDBJ databases">
        <title>Insight into the proteome of Arion vulgaris.</title>
        <authorList>
            <person name="Aradska J."/>
            <person name="Bulat T."/>
            <person name="Smidak R."/>
            <person name="Sarate P."/>
            <person name="Gangsoo J."/>
            <person name="Sialana F."/>
            <person name="Bilban M."/>
            <person name="Lubec G."/>
        </authorList>
    </citation>
    <scope>NUCLEOTIDE SEQUENCE</scope>
    <source>
        <tissue evidence="1">Skin</tissue>
    </source>
</reference>
<proteinExistence type="predicted"/>
<accession>A0A0B7AJE0</accession>